<protein>
    <submittedName>
        <fullName evidence="1">Uncharacterized protein</fullName>
    </submittedName>
</protein>
<organism evidence="1 2">
    <name type="scientific">Nocardia rhizosphaerihabitans</name>
    <dbReference type="NCBI Taxonomy" id="1691570"/>
    <lineage>
        <taxon>Bacteria</taxon>
        <taxon>Bacillati</taxon>
        <taxon>Actinomycetota</taxon>
        <taxon>Actinomycetes</taxon>
        <taxon>Mycobacteriales</taxon>
        <taxon>Nocardiaceae</taxon>
        <taxon>Nocardia</taxon>
    </lineage>
</organism>
<dbReference type="EMBL" id="BMNE01000001">
    <property type="protein sequence ID" value="GGN70761.1"/>
    <property type="molecule type" value="Genomic_DNA"/>
</dbReference>
<keyword evidence="2" id="KW-1185">Reference proteome</keyword>
<comment type="caution">
    <text evidence="1">The sequence shown here is derived from an EMBL/GenBank/DDBJ whole genome shotgun (WGS) entry which is preliminary data.</text>
</comment>
<dbReference type="RefSeq" id="WP_189024232.1">
    <property type="nucleotide sequence ID" value="NZ_BMNE01000001.1"/>
</dbReference>
<dbReference type="Proteomes" id="UP000658127">
    <property type="component" value="Unassembled WGS sequence"/>
</dbReference>
<dbReference type="InterPro" id="IPR049249">
    <property type="entry name" value="DUF6882"/>
</dbReference>
<dbReference type="Pfam" id="PF21813">
    <property type="entry name" value="DUF6882"/>
    <property type="match status" value="1"/>
</dbReference>
<reference evidence="2" key="1">
    <citation type="journal article" date="2019" name="Int. J. Syst. Evol. Microbiol.">
        <title>The Global Catalogue of Microorganisms (GCM) 10K type strain sequencing project: providing services to taxonomists for standard genome sequencing and annotation.</title>
        <authorList>
            <consortium name="The Broad Institute Genomics Platform"/>
            <consortium name="The Broad Institute Genome Sequencing Center for Infectious Disease"/>
            <person name="Wu L."/>
            <person name="Ma J."/>
        </authorList>
    </citation>
    <scope>NUCLEOTIDE SEQUENCE [LARGE SCALE GENOMIC DNA]</scope>
    <source>
        <strain evidence="2">CGMCC 4.7329</strain>
    </source>
</reference>
<proteinExistence type="predicted"/>
<sequence>MDTFSDSLLRLARNYLGVAIEQYSAFQEQIRPGPTRVDHHSGRVWIGDREFAGSGEIGTYAEDLSFMWAWAKPALDGLPGVAASTRMRELGLRHGIPEFAQGIVDLSGFPDPMLAADHLSIIALGALGGRGMTKFNHGGRAYAYLIVDDEQVPCAAPDPGVVAGVVRAAAHMLPGAGARAVVAGYAHHHHAPLRDTADGVEVQLPDGLRLVVRIDDGDRLVDAEVVGPGHGAVAAADPMPRHERIPPFFPDSLLVALAPAAATTVGGHGSLRGAAAAAAVPTLRWQPMYGDDDVVDAPHRPVAVAEIGRYDSEHRIWAWAPQDWTGTAALRRLACEHGAEHLALDRVDLGTTVHPDNVVTMLVAGAADLGGTVGWAAVPGGAGWRYFAVVDDAVTSTGSDPGVAAQLIETAANLLHPLTDPHSRYPTMRAMVVGYFDRYRVTTLTFGEPQMLLGHFGLYEMRVEFDATGGIVGTRTGMIGELMS</sequence>
<evidence type="ECO:0000313" key="2">
    <source>
        <dbReference type="Proteomes" id="UP000658127"/>
    </source>
</evidence>
<accession>A0ABQ2K725</accession>
<gene>
    <name evidence="1" type="ORF">GCM10011610_10210</name>
</gene>
<evidence type="ECO:0000313" key="1">
    <source>
        <dbReference type="EMBL" id="GGN70761.1"/>
    </source>
</evidence>
<name>A0ABQ2K725_9NOCA</name>